<dbReference type="eggNOG" id="ENOG5030PWX">
    <property type="taxonomic scope" value="Bacteria"/>
</dbReference>
<dbReference type="HOGENOM" id="CLU_2332740_0_0_0"/>
<evidence type="ECO:0000313" key="3">
    <source>
        <dbReference type="Proteomes" id="UP000009149"/>
    </source>
</evidence>
<sequence length="104" mass="11934">MFMINPQAVVTMLMAGLLFTLAAGLYAFFYALGKFWKSFFLELLSFLFAFLMVLSGFVLVACPTFTLFWKLLLAVSILAYLIIPRGMIWVVQKLHQKEKKEDLP</sequence>
<evidence type="ECO:0000256" key="1">
    <source>
        <dbReference type="SAM" id="Phobius"/>
    </source>
</evidence>
<feature type="transmembrane region" description="Helical" evidence="1">
    <location>
        <begin position="39"/>
        <end position="61"/>
    </location>
</feature>
<organism evidence="2 3">
    <name type="scientific">Methylacidiphilum infernorum (isolate V4)</name>
    <name type="common">Methylokorus infernorum (strain V4)</name>
    <dbReference type="NCBI Taxonomy" id="481448"/>
    <lineage>
        <taxon>Bacteria</taxon>
        <taxon>Pseudomonadati</taxon>
        <taxon>Verrucomicrobiota</taxon>
        <taxon>Methylacidiphilae</taxon>
        <taxon>Methylacidiphilales</taxon>
        <taxon>Methylacidiphilaceae</taxon>
        <taxon>Methylacidiphilum (ex Ratnadevi et al. 2023)</taxon>
    </lineage>
</organism>
<accession>B3DWW3</accession>
<proteinExistence type="predicted"/>
<dbReference type="Proteomes" id="UP000009149">
    <property type="component" value="Chromosome"/>
</dbReference>
<dbReference type="STRING" id="481448.Minf_0043"/>
<feature type="transmembrane region" description="Helical" evidence="1">
    <location>
        <begin position="12"/>
        <end position="32"/>
    </location>
</feature>
<keyword evidence="1" id="KW-1133">Transmembrane helix</keyword>
<gene>
    <name evidence="2" type="ordered locus">Minf_0043</name>
</gene>
<dbReference type="AlphaFoldDB" id="B3DWW3"/>
<dbReference type="KEGG" id="min:Minf_0043"/>
<reference evidence="2 3" key="1">
    <citation type="journal article" date="2008" name="Biol. Direct">
        <title>Complete genome sequence of the extremely acidophilic methanotroph isolate V4, Methylacidiphilum infernorum, a representative of the bacterial phylum Verrucomicrobia.</title>
        <authorList>
            <person name="Hou S."/>
            <person name="Makarova K.S."/>
            <person name="Saw J.H."/>
            <person name="Senin P."/>
            <person name="Ly B.V."/>
            <person name="Zhou Z."/>
            <person name="Ren Y."/>
            <person name="Wang J."/>
            <person name="Galperin M.Y."/>
            <person name="Omelchenko M.V."/>
            <person name="Wolf Y.I."/>
            <person name="Yutin N."/>
            <person name="Koonin E.V."/>
            <person name="Stott M.B."/>
            <person name="Mountain B.W."/>
            <person name="Crowe M.A."/>
            <person name="Smirnova A.V."/>
            <person name="Dunfield P.F."/>
            <person name="Feng L."/>
            <person name="Wang L."/>
            <person name="Alam M."/>
        </authorList>
    </citation>
    <scope>NUCLEOTIDE SEQUENCE [LARGE SCALE GENOMIC DNA]</scope>
    <source>
        <strain evidence="3">Isolate V4</strain>
    </source>
</reference>
<keyword evidence="1" id="KW-0472">Membrane</keyword>
<evidence type="ECO:0000313" key="2">
    <source>
        <dbReference type="EMBL" id="ACD82103.1"/>
    </source>
</evidence>
<keyword evidence="1" id="KW-0812">Transmembrane</keyword>
<feature type="transmembrane region" description="Helical" evidence="1">
    <location>
        <begin position="67"/>
        <end position="91"/>
    </location>
</feature>
<name>B3DWW3_METI4</name>
<protein>
    <submittedName>
        <fullName evidence="2">Uncharacterized protein</fullName>
    </submittedName>
</protein>
<dbReference type="EMBL" id="CP000975">
    <property type="protein sequence ID" value="ACD82103.1"/>
    <property type="molecule type" value="Genomic_DNA"/>
</dbReference>